<protein>
    <submittedName>
        <fullName evidence="2">Uncharacterized protein</fullName>
    </submittedName>
</protein>
<name>A0AAE1AP75_9GAST</name>
<organism evidence="2 3">
    <name type="scientific">Elysia crispata</name>
    <name type="common">lettuce slug</name>
    <dbReference type="NCBI Taxonomy" id="231223"/>
    <lineage>
        <taxon>Eukaryota</taxon>
        <taxon>Metazoa</taxon>
        <taxon>Spiralia</taxon>
        <taxon>Lophotrochozoa</taxon>
        <taxon>Mollusca</taxon>
        <taxon>Gastropoda</taxon>
        <taxon>Heterobranchia</taxon>
        <taxon>Euthyneura</taxon>
        <taxon>Panpulmonata</taxon>
        <taxon>Sacoglossa</taxon>
        <taxon>Placobranchoidea</taxon>
        <taxon>Plakobranchidae</taxon>
        <taxon>Elysia</taxon>
    </lineage>
</organism>
<evidence type="ECO:0000313" key="2">
    <source>
        <dbReference type="EMBL" id="KAK3790731.1"/>
    </source>
</evidence>
<dbReference type="EMBL" id="JAWDGP010001519">
    <property type="protein sequence ID" value="KAK3790731.1"/>
    <property type="molecule type" value="Genomic_DNA"/>
</dbReference>
<proteinExistence type="predicted"/>
<evidence type="ECO:0000256" key="1">
    <source>
        <dbReference type="SAM" id="MobiDB-lite"/>
    </source>
</evidence>
<gene>
    <name evidence="2" type="ORF">RRG08_038222</name>
</gene>
<sequence length="186" mass="20710">MGGSAEWISFIDELSGSAGWISYMDQLSGSLGWINWVDQLGESIRWISWMDQQGGSAEWRRQTSGRNDVSILAEPVKLSPARRPASSLAILPIFRAPLDVPSNSMLKFHPATKTLPSSALRPSDFIKQEFIGLAFQPRRSNFIICAHPVSPSQTSFHLMRNSRNSGRNTPEPLEELTMCPRHAQSS</sequence>
<comment type="caution">
    <text evidence="2">The sequence shown here is derived from an EMBL/GenBank/DDBJ whole genome shotgun (WGS) entry which is preliminary data.</text>
</comment>
<accession>A0AAE1AP75</accession>
<dbReference type="Proteomes" id="UP001283361">
    <property type="component" value="Unassembled WGS sequence"/>
</dbReference>
<feature type="region of interest" description="Disordered" evidence="1">
    <location>
        <begin position="160"/>
        <end position="186"/>
    </location>
</feature>
<dbReference type="AlphaFoldDB" id="A0AAE1AP75"/>
<evidence type="ECO:0000313" key="3">
    <source>
        <dbReference type="Proteomes" id="UP001283361"/>
    </source>
</evidence>
<reference evidence="2" key="1">
    <citation type="journal article" date="2023" name="G3 (Bethesda)">
        <title>A reference genome for the long-term kleptoplast-retaining sea slug Elysia crispata morphotype clarki.</title>
        <authorList>
            <person name="Eastman K.E."/>
            <person name="Pendleton A.L."/>
            <person name="Shaikh M.A."/>
            <person name="Suttiyut T."/>
            <person name="Ogas R."/>
            <person name="Tomko P."/>
            <person name="Gavelis G."/>
            <person name="Widhalm J.R."/>
            <person name="Wisecaver J.H."/>
        </authorList>
    </citation>
    <scope>NUCLEOTIDE SEQUENCE</scope>
    <source>
        <strain evidence="2">ECLA1</strain>
    </source>
</reference>
<keyword evidence="3" id="KW-1185">Reference proteome</keyword>